<protein>
    <recommendedName>
        <fullName evidence="13">Seipin</fullName>
    </recommendedName>
</protein>
<feature type="compositionally biased region" description="Basic and acidic residues" evidence="7">
    <location>
        <begin position="167"/>
        <end position="176"/>
    </location>
</feature>
<dbReference type="AlphaFoldDB" id="A0A176WH19"/>
<feature type="compositionally biased region" description="Polar residues" evidence="7">
    <location>
        <begin position="152"/>
        <end position="162"/>
    </location>
</feature>
<feature type="compositionally biased region" description="Basic and acidic residues" evidence="7">
    <location>
        <begin position="64"/>
        <end position="84"/>
    </location>
</feature>
<dbReference type="GO" id="GO:0006629">
    <property type="term" value="P:lipid metabolic process"/>
    <property type="evidence" value="ECO:0007669"/>
    <property type="project" value="UniProtKB-KW"/>
</dbReference>
<evidence type="ECO:0000256" key="3">
    <source>
        <dbReference type="ARBA" id="ARBA00022824"/>
    </source>
</evidence>
<keyword evidence="11" id="KW-1185">Reference proteome</keyword>
<evidence type="ECO:0000313" key="12">
    <source>
        <dbReference type="Proteomes" id="UP001162541"/>
    </source>
</evidence>
<name>A0A176WH19_MARPO</name>
<dbReference type="Proteomes" id="UP001162541">
    <property type="component" value="Chromosome 4"/>
</dbReference>
<evidence type="ECO:0000256" key="4">
    <source>
        <dbReference type="ARBA" id="ARBA00022989"/>
    </source>
</evidence>
<organism evidence="10 11">
    <name type="scientific">Marchantia polymorpha subsp. ruderalis</name>
    <dbReference type="NCBI Taxonomy" id="1480154"/>
    <lineage>
        <taxon>Eukaryota</taxon>
        <taxon>Viridiplantae</taxon>
        <taxon>Streptophyta</taxon>
        <taxon>Embryophyta</taxon>
        <taxon>Marchantiophyta</taxon>
        <taxon>Marchantiopsida</taxon>
        <taxon>Marchantiidae</taxon>
        <taxon>Marchantiales</taxon>
        <taxon>Marchantiaceae</taxon>
        <taxon>Marchantia</taxon>
    </lineage>
</organism>
<keyword evidence="6 8" id="KW-0472">Membrane</keyword>
<dbReference type="InterPro" id="IPR009617">
    <property type="entry name" value="Seipin"/>
</dbReference>
<evidence type="ECO:0000256" key="5">
    <source>
        <dbReference type="ARBA" id="ARBA00023098"/>
    </source>
</evidence>
<reference evidence="10 11" key="1">
    <citation type="submission" date="2016-03" db="EMBL/GenBank/DDBJ databases">
        <title>Mechanisms controlling the formation of the plant cell surface in tip-growing cells are functionally conserved among land plants.</title>
        <authorList>
            <person name="Honkanen S."/>
            <person name="Jones V.A."/>
            <person name="Morieri G."/>
            <person name="Champion C."/>
            <person name="Hetherington A.J."/>
            <person name="Kelly S."/>
            <person name="Saint-Marcoux D."/>
            <person name="Proust H."/>
            <person name="Prescott H."/>
            <person name="Dolan L."/>
        </authorList>
    </citation>
    <scope>NUCLEOTIDE SEQUENCE [LARGE SCALE GENOMIC DNA]</scope>
    <source>
        <strain evidence="11">cv. Tak-1 and cv. Tak-2</strain>
        <tissue evidence="10">Whole gametophyte</tissue>
    </source>
</reference>
<evidence type="ECO:0000313" key="9">
    <source>
        <dbReference type="EMBL" id="BBN07946.1"/>
    </source>
</evidence>
<reference evidence="9" key="2">
    <citation type="journal article" date="2019" name="Curr. Biol.">
        <title>Chromatin organization in early land plants reveals an ancestral association between H3K27me3, transposons, and constitutive heterochromatin.</title>
        <authorList>
            <person name="Montgomery S.A."/>
            <person name="Tanizawa Y."/>
            <person name="Galik B."/>
            <person name="Wang N."/>
            <person name="Ito T."/>
            <person name="Mochizuki T."/>
            <person name="Akimcheva S."/>
            <person name="Bowman J."/>
            <person name="Cognat V."/>
            <person name="Drouard L."/>
            <person name="Ekker H."/>
            <person name="Houng S."/>
            <person name="Kohchi T."/>
            <person name="Lin S."/>
            <person name="Liu L.D."/>
            <person name="Nakamura Y."/>
            <person name="Valeeva L.R."/>
            <person name="Shakirov E.V."/>
            <person name="Shippen D.E."/>
            <person name="Wei W."/>
            <person name="Yagura M."/>
            <person name="Yamaoka S."/>
            <person name="Yamato K.T."/>
            <person name="Liu C."/>
            <person name="Berger F."/>
        </authorList>
    </citation>
    <scope>NUCLEOTIDE SEQUENCE [LARGE SCALE GENOMIC DNA]</scope>
    <source>
        <strain evidence="9">Tak-1</strain>
    </source>
</reference>
<evidence type="ECO:0000256" key="8">
    <source>
        <dbReference type="SAM" id="Phobius"/>
    </source>
</evidence>
<dbReference type="Proteomes" id="UP000077202">
    <property type="component" value="Unassembled WGS sequence"/>
</dbReference>
<feature type="compositionally biased region" description="Polar residues" evidence="7">
    <location>
        <begin position="177"/>
        <end position="187"/>
    </location>
</feature>
<keyword evidence="3" id="KW-0256">Endoplasmic reticulum</keyword>
<keyword evidence="5" id="KW-0443">Lipid metabolism</keyword>
<evidence type="ECO:0000313" key="11">
    <source>
        <dbReference type="Proteomes" id="UP000077202"/>
    </source>
</evidence>
<feature type="compositionally biased region" description="Polar residues" evidence="7">
    <location>
        <begin position="332"/>
        <end position="348"/>
    </location>
</feature>
<feature type="compositionally biased region" description="Polar residues" evidence="7">
    <location>
        <begin position="259"/>
        <end position="283"/>
    </location>
</feature>
<accession>A0A176WH19</accession>
<dbReference type="GO" id="GO:0140042">
    <property type="term" value="P:lipid droplet formation"/>
    <property type="evidence" value="ECO:0007669"/>
    <property type="project" value="UniProtKB-ARBA"/>
</dbReference>
<feature type="region of interest" description="Disordered" evidence="7">
    <location>
        <begin position="839"/>
        <end position="860"/>
    </location>
</feature>
<evidence type="ECO:0008006" key="13">
    <source>
        <dbReference type="Google" id="ProtNLM"/>
    </source>
</evidence>
<evidence type="ECO:0000256" key="2">
    <source>
        <dbReference type="ARBA" id="ARBA00022692"/>
    </source>
</evidence>
<evidence type="ECO:0000256" key="6">
    <source>
        <dbReference type="ARBA" id="ARBA00023136"/>
    </source>
</evidence>
<dbReference type="EMBL" id="LVLJ01001006">
    <property type="protein sequence ID" value="OAE31595.1"/>
    <property type="molecule type" value="Genomic_DNA"/>
</dbReference>
<dbReference type="CDD" id="cd23995">
    <property type="entry name" value="Seipin_BSCL2_like"/>
    <property type="match status" value="1"/>
</dbReference>
<evidence type="ECO:0000256" key="1">
    <source>
        <dbReference type="ARBA" id="ARBA00004477"/>
    </source>
</evidence>
<keyword evidence="4 8" id="KW-1133">Transmembrane helix</keyword>
<dbReference type="GO" id="GO:0005789">
    <property type="term" value="C:endoplasmic reticulum membrane"/>
    <property type="evidence" value="ECO:0007669"/>
    <property type="project" value="UniProtKB-SubCell"/>
</dbReference>
<gene>
    <name evidence="10" type="ORF">AXG93_2294s1100</name>
    <name evidence="9" type="ORF">Mp_4g07520</name>
</gene>
<feature type="region of interest" description="Disordered" evidence="7">
    <location>
        <begin position="59"/>
        <end position="415"/>
    </location>
</feature>
<feature type="region of interest" description="Disordered" evidence="7">
    <location>
        <begin position="1"/>
        <end position="25"/>
    </location>
</feature>
<reference evidence="12" key="3">
    <citation type="journal article" date="2020" name="Curr. Biol.">
        <title>Chromatin organization in early land plants reveals an ancestral association between H3K27me3, transposons, and constitutive heterochromatin.</title>
        <authorList>
            <person name="Montgomery S.A."/>
            <person name="Tanizawa Y."/>
            <person name="Galik B."/>
            <person name="Wang N."/>
            <person name="Ito T."/>
            <person name="Mochizuki T."/>
            <person name="Akimcheva S."/>
            <person name="Bowman J.L."/>
            <person name="Cognat V."/>
            <person name="Marechal-Drouard L."/>
            <person name="Ekker H."/>
            <person name="Hong S.F."/>
            <person name="Kohchi T."/>
            <person name="Lin S.S."/>
            <person name="Liu L.D."/>
            <person name="Nakamura Y."/>
            <person name="Valeeva L.R."/>
            <person name="Shakirov E.V."/>
            <person name="Shippen D.E."/>
            <person name="Wei W.L."/>
            <person name="Yagura M."/>
            <person name="Yamaoka S."/>
            <person name="Yamato K.T."/>
            <person name="Liu C."/>
            <person name="Berger F."/>
        </authorList>
    </citation>
    <scope>NUCLEOTIDE SEQUENCE [LARGE SCALE GENOMIC DNA]</scope>
    <source>
        <strain evidence="12">Tak-1</strain>
    </source>
</reference>
<dbReference type="PANTHER" id="PTHR21212">
    <property type="entry name" value="BERNARDINELLI-SEIP CONGENITAL LIPODYSTROPHY 2 HOMOLOG BSCL2 PROTEIN"/>
    <property type="match status" value="1"/>
</dbReference>
<feature type="transmembrane region" description="Helical" evidence="8">
    <location>
        <begin position="538"/>
        <end position="559"/>
    </location>
</feature>
<feature type="compositionally biased region" description="Acidic residues" evidence="7">
    <location>
        <begin position="371"/>
        <end position="380"/>
    </location>
</feature>
<keyword evidence="2 8" id="KW-0812">Transmembrane</keyword>
<evidence type="ECO:0000313" key="10">
    <source>
        <dbReference type="EMBL" id="OAE31595.1"/>
    </source>
</evidence>
<comment type="subcellular location">
    <subcellularLocation>
        <location evidence="1">Endoplasmic reticulum membrane</location>
        <topology evidence="1">Multi-pass membrane protein</topology>
    </subcellularLocation>
</comment>
<feature type="compositionally biased region" description="Low complexity" evidence="7">
    <location>
        <begin position="227"/>
        <end position="236"/>
    </location>
</feature>
<proteinExistence type="predicted"/>
<dbReference type="Pfam" id="PF06775">
    <property type="entry name" value="Seipin"/>
    <property type="match status" value="1"/>
</dbReference>
<sequence length="910" mass="99433">MEALRGEDSVAFDDESAEENYQSASDLVLMSPVGVAEMVDTVMSTVKAAVDKLPHLSLGSEGEESLRKEVSISDGSGHDEKEGQPEPQGHQNFGKGIQSEGDSPSCSDELLKEKGVSGSGASEDWSVVDPISEAQSVVPKNGRAGETKKLDQSGTANYFSSLSEEDDKVRDDRAEDTSSNSLPSSSKVAAEPEIQKLAAEKPSRVSYAAAALREPEIQEVEESTEISSHGVSSLSSVTDRAPFTYNDKPSSLRRRNRSLKVSDSGSKSVESELTSSYSTASPTPVSPRSHDRDTSWAFKDTTNETSDEWSKGPITRGGITQLKALEDLKQKGQVQDAQSEGVSSSGRNDTVDVEPMEPKRKLIFPSGYNSDTDDDDEEADSGIMRLGRRSANSKGKKKEAAGSSNQADEEDLTLGKVPRREVYKIPYSDDVEDLQQGGNSTHFLSWPAELLVQAVGFQVRLIIHVVAVALWMFNFTCSLISRPVHRTIQVKERATDMATDAVNQGFGLISQVREGVAQTGPIVTKLSKKTMMGCLGSAYVVFVLSLLLIPAFFVDLILVSRIVEEPVQLREVLNFDYTQARPSATFPVLSGQDLEKAKNLPLEKLVSFRKIPAGHYFHVNVILTMPESEYNIRLGMFQVTAEMLSARNQVLMRQSKPCMLRFRSAPIRLFKTVLYSIPLLMGFSTETQKIEVTVLHAQEKLVPTASVRILLEPKAGYPQGGGLPELYEAELHLESALPWPKAIMRRWKWTFYVWNGVCLFLFEVAIILCCCRQVLLPGLGGRGQDYENIVTGEPAENALNEGNTTKKSKGRRRVYFEDDLPVSESVRGIEGDVLPVSRSGEAGHLNGHSDDSDADAGWSMPPLEEAISTVEEGMRAMEETVKTLGETLVGGVSEGLGQALSNVSTSLDEK</sequence>
<dbReference type="PANTHER" id="PTHR21212:SF0">
    <property type="entry name" value="SEIPIN"/>
    <property type="match status" value="1"/>
</dbReference>
<dbReference type="EMBL" id="AP019869">
    <property type="protein sequence ID" value="BBN07946.1"/>
    <property type="molecule type" value="Genomic_DNA"/>
</dbReference>
<evidence type="ECO:0000256" key="7">
    <source>
        <dbReference type="SAM" id="MobiDB-lite"/>
    </source>
</evidence>